<dbReference type="AlphaFoldDB" id="A0A432E1H2"/>
<accession>A0A432E1H2</accession>
<gene>
    <name evidence="1" type="ORF">EJ377_10395</name>
</gene>
<comment type="caution">
    <text evidence="1">The sequence shown here is derived from an EMBL/GenBank/DDBJ whole genome shotgun (WGS) entry which is preliminary data.</text>
</comment>
<reference evidence="1 2" key="1">
    <citation type="submission" date="2018-12" db="EMBL/GenBank/DDBJ databases">
        <title>Draft Genome Sequence of Chryseobacterium arthrosphaerae strain ED882-96 Isolated from the Blood of a Patient with Liver Cirrhosis in Taiwan.</title>
        <authorList>
            <person name="Lin J.-N."/>
            <person name="Lai C.-H."/>
            <person name="Yang C.-H."/>
            <person name="Huang Y.-H."/>
        </authorList>
    </citation>
    <scope>NUCLEOTIDE SEQUENCE [LARGE SCALE GENOMIC DNA]</scope>
    <source>
        <strain evidence="1 2">ED882-96</strain>
    </source>
</reference>
<dbReference type="EMBL" id="RYFC01000001">
    <property type="protein sequence ID" value="RTZ50269.1"/>
    <property type="molecule type" value="Genomic_DNA"/>
</dbReference>
<evidence type="ECO:0000313" key="2">
    <source>
        <dbReference type="Proteomes" id="UP000276953"/>
    </source>
</evidence>
<evidence type="ECO:0000313" key="1">
    <source>
        <dbReference type="EMBL" id="RTZ50269.1"/>
    </source>
</evidence>
<sequence>MELTFMPSRFVKNITTMRITQSYLNQLELEQLNELAKFVVEENFSHHTENCIPEMVLQNDVEKVYNEELNYFKILKFLL</sequence>
<protein>
    <submittedName>
        <fullName evidence="1">Uncharacterized protein</fullName>
    </submittedName>
</protein>
<dbReference type="Proteomes" id="UP000276953">
    <property type="component" value="Unassembled WGS sequence"/>
</dbReference>
<name>A0A432E1H2_9FLAO</name>
<proteinExistence type="predicted"/>
<organism evidence="1 2">
    <name type="scientific">Chryseobacterium arthrosphaerae</name>
    <dbReference type="NCBI Taxonomy" id="651561"/>
    <lineage>
        <taxon>Bacteria</taxon>
        <taxon>Pseudomonadati</taxon>
        <taxon>Bacteroidota</taxon>
        <taxon>Flavobacteriia</taxon>
        <taxon>Flavobacteriales</taxon>
        <taxon>Weeksellaceae</taxon>
        <taxon>Chryseobacterium group</taxon>
        <taxon>Chryseobacterium</taxon>
    </lineage>
</organism>